<keyword evidence="3" id="KW-1185">Reference proteome</keyword>
<dbReference type="SUPFAM" id="SSF51569">
    <property type="entry name" value="Aldolase"/>
    <property type="match status" value="1"/>
</dbReference>
<comment type="caution">
    <text evidence="2">The sequence shown here is derived from an EMBL/GenBank/DDBJ whole genome shotgun (WGS) entry which is preliminary data.</text>
</comment>
<dbReference type="InterPro" id="IPR036732">
    <property type="entry name" value="AFP_Neu5c_C_sf"/>
</dbReference>
<dbReference type="GO" id="GO:0047444">
    <property type="term" value="F:N-acylneuraminate-9-phosphate synthase activity"/>
    <property type="evidence" value="ECO:0007669"/>
    <property type="project" value="TreeGrafter"/>
</dbReference>
<dbReference type="PATRIC" id="fig|45056.6.peg.769"/>
<feature type="domain" description="AFP-like" evidence="1">
    <location>
        <begin position="307"/>
        <end position="358"/>
    </location>
</feature>
<dbReference type="Gene3D" id="3.90.1210.10">
    <property type="entry name" value="Antifreeze-like/N-acetylneuraminic acid synthase C-terminal domain"/>
    <property type="match status" value="1"/>
</dbReference>
<dbReference type="RefSeq" id="WP_058461792.1">
    <property type="nucleotide sequence ID" value="NZ_CAAAHS010000005.1"/>
</dbReference>
<proteinExistence type="predicted"/>
<accession>A0A0W0R4X8</accession>
<dbReference type="PROSITE" id="PS50844">
    <property type="entry name" value="AFP_LIKE"/>
    <property type="match status" value="1"/>
</dbReference>
<dbReference type="CDD" id="cd11615">
    <property type="entry name" value="SAF_NeuB_like"/>
    <property type="match status" value="1"/>
</dbReference>
<dbReference type="SUPFAM" id="SSF51269">
    <property type="entry name" value="AFP III-like domain"/>
    <property type="match status" value="1"/>
</dbReference>
<sequence length="358" mass="39061">MSLIEIIAEAGVNHNGDENLAVQLIEKAAEAGADTVKFQTFKAKNLVTSKAKQAKYQQKNTGKSESQLAMLSRLELSYESQKKLVNCCKTLGINFLSSAFDFESLQFLTKELRLTTLKIPSGEITNAPLVLEHARTRSDLIVSTGMATLAEIEMILGVIAFGFIKPKETLPSLADFQKAYLSSQGQNILKEKVTLLHCTTEYPAPFAEVNLRAMDTMANAFGLPVGYSDHTEGITVPTAAAARGACIIEKHFTLDKSLEGPDHKASLNPHELTNMVQAIRIVESIMGTGVKGPQLSEIANKEIARKSLVAKKHIKKGSLFDSENLGILRPGDGLSPFRYWELLGTKAPCDLEEGELLK</sequence>
<name>A0A0W0R4X8_9GAMM</name>
<dbReference type="Pfam" id="PF08666">
    <property type="entry name" value="SAF"/>
    <property type="match status" value="1"/>
</dbReference>
<dbReference type="InterPro" id="IPR013785">
    <property type="entry name" value="Aldolase_TIM"/>
</dbReference>
<dbReference type="Pfam" id="PF03102">
    <property type="entry name" value="NeuB"/>
    <property type="match status" value="1"/>
</dbReference>
<dbReference type="InterPro" id="IPR006190">
    <property type="entry name" value="SAF_AFP_Neu5Ac"/>
</dbReference>
<evidence type="ECO:0000259" key="1">
    <source>
        <dbReference type="PROSITE" id="PS50844"/>
    </source>
</evidence>
<dbReference type="EMBL" id="LNKA01000001">
    <property type="protein sequence ID" value="KTC66087.1"/>
    <property type="molecule type" value="Genomic_DNA"/>
</dbReference>
<dbReference type="STRING" id="45056.Lade_0745"/>
<evidence type="ECO:0000313" key="3">
    <source>
        <dbReference type="Proteomes" id="UP000054859"/>
    </source>
</evidence>
<gene>
    <name evidence="2" type="ORF">Lade_0745</name>
</gene>
<dbReference type="Gene3D" id="3.20.20.70">
    <property type="entry name" value="Aldolase class I"/>
    <property type="match status" value="1"/>
</dbReference>
<dbReference type="GO" id="GO:0016051">
    <property type="term" value="P:carbohydrate biosynthetic process"/>
    <property type="evidence" value="ECO:0007669"/>
    <property type="project" value="InterPro"/>
</dbReference>
<dbReference type="Proteomes" id="UP000054859">
    <property type="component" value="Unassembled WGS sequence"/>
</dbReference>
<reference evidence="2 3" key="1">
    <citation type="submission" date="2015-11" db="EMBL/GenBank/DDBJ databases">
        <title>Identification of large and diverse effector repertoires of 38 Legionella species.</title>
        <authorList>
            <person name="Burstein D."/>
            <person name="Amaro F."/>
            <person name="Zusman T."/>
            <person name="Lifshitz Z."/>
            <person name="Cohen O."/>
            <person name="Gilbert J.A."/>
            <person name="Pupko T."/>
            <person name="Shuman H.A."/>
            <person name="Segal G."/>
        </authorList>
    </citation>
    <scope>NUCLEOTIDE SEQUENCE [LARGE SCALE GENOMIC DNA]</scope>
    <source>
        <strain evidence="2 3">1762-AUS-E</strain>
    </source>
</reference>
<dbReference type="NCBIfam" id="TIGR03569">
    <property type="entry name" value="NeuB_NnaB"/>
    <property type="match status" value="1"/>
</dbReference>
<dbReference type="OrthoDB" id="9781701at2"/>
<dbReference type="InterPro" id="IPR013974">
    <property type="entry name" value="SAF"/>
</dbReference>
<dbReference type="PANTHER" id="PTHR42966">
    <property type="entry name" value="N-ACETYLNEURAMINATE SYNTHASE"/>
    <property type="match status" value="1"/>
</dbReference>
<dbReference type="InterPro" id="IPR051690">
    <property type="entry name" value="PseI-like"/>
</dbReference>
<dbReference type="PANTHER" id="PTHR42966:SF1">
    <property type="entry name" value="SIALIC ACID SYNTHASE"/>
    <property type="match status" value="1"/>
</dbReference>
<dbReference type="InterPro" id="IPR020007">
    <property type="entry name" value="NeuB/NeuA"/>
</dbReference>
<dbReference type="AlphaFoldDB" id="A0A0W0R4X8"/>
<dbReference type="InterPro" id="IPR013132">
    <property type="entry name" value="PseI/NeuA/B-like_N"/>
</dbReference>
<evidence type="ECO:0000313" key="2">
    <source>
        <dbReference type="EMBL" id="KTC66087.1"/>
    </source>
</evidence>
<dbReference type="InterPro" id="IPR057736">
    <property type="entry name" value="SAF_PseI/NeuA/NeuB"/>
</dbReference>
<protein>
    <submittedName>
        <fullName evidence="2">N-acetylneuraminic acid synthetase</fullName>
    </submittedName>
</protein>
<organism evidence="2 3">
    <name type="scientific">Legionella adelaidensis</name>
    <dbReference type="NCBI Taxonomy" id="45056"/>
    <lineage>
        <taxon>Bacteria</taxon>
        <taxon>Pseudomonadati</taxon>
        <taxon>Pseudomonadota</taxon>
        <taxon>Gammaproteobacteria</taxon>
        <taxon>Legionellales</taxon>
        <taxon>Legionellaceae</taxon>
        <taxon>Legionella</taxon>
    </lineage>
</organism>